<sequence>MGALVDGKWEYEPIGKSGGDGRFERQETTFRDQVEDREGARFAPESGRYHLYVSYACPWAHRTLIARKLKGLEPHIDLSVVDPLMGPEGWAFGDDPDGMDDPVNGARYLREVYLAADPRYTGRVSVPVLWDKREGTIVSNESSEILRMFNSAFDRLPGVNAELDLYPAPLRAEIDRVNDGVYTDINNGVYRNGFAGTQAAYEEAFDALFARLDETEERLSHHRYLVGDRITEADWRLFVTLVRFDAVYVAHFRCNLRRIADYPNLSNYLRELYQMPGVAETVNIRHIKEHYFRSHESLNPKGIVPKGPELNFDLPHDRGRLLAA</sequence>
<name>A0A9J7AP98_9PROT</name>
<reference evidence="5" key="1">
    <citation type="submission" date="2022-08" db="EMBL/GenBank/DDBJ databases">
        <title>Nisaea acidiphila sp. nov., isolated from a marine algal debris and emended description of the genus Nisaea Urios et al. 2008.</title>
        <authorList>
            <person name="Kwon K."/>
        </authorList>
    </citation>
    <scope>NUCLEOTIDE SEQUENCE</scope>
    <source>
        <strain evidence="5">MEBiC11861</strain>
    </source>
</reference>
<dbReference type="KEGG" id="naci:NUH88_18830"/>
<dbReference type="PROSITE" id="PS50405">
    <property type="entry name" value="GST_CTER"/>
    <property type="match status" value="1"/>
</dbReference>
<dbReference type="Proteomes" id="UP001060336">
    <property type="component" value="Chromosome"/>
</dbReference>
<evidence type="ECO:0000313" key="5">
    <source>
        <dbReference type="EMBL" id="UUX49443.1"/>
    </source>
</evidence>
<dbReference type="SFLD" id="SFLDG01148">
    <property type="entry name" value="Xi_(cytGST)"/>
    <property type="match status" value="1"/>
</dbReference>
<feature type="binding site" evidence="2">
    <location>
        <begin position="123"/>
        <end position="126"/>
    </location>
    <ligand>
        <name>glutathione</name>
        <dbReference type="ChEBI" id="CHEBI:57925"/>
    </ligand>
</feature>
<feature type="active site" description="Proton donor/acceptor" evidence="1">
    <location>
        <position position="190"/>
    </location>
</feature>
<protein>
    <submittedName>
        <fullName evidence="5">Glutathione S-transferase family protein</fullName>
    </submittedName>
</protein>
<dbReference type="GO" id="GO:0005737">
    <property type="term" value="C:cytoplasm"/>
    <property type="evidence" value="ECO:0007669"/>
    <property type="project" value="TreeGrafter"/>
</dbReference>
<dbReference type="InterPro" id="IPR036249">
    <property type="entry name" value="Thioredoxin-like_sf"/>
</dbReference>
<dbReference type="SUPFAM" id="SSF52833">
    <property type="entry name" value="Thioredoxin-like"/>
    <property type="match status" value="1"/>
</dbReference>
<dbReference type="Gene3D" id="3.40.30.10">
    <property type="entry name" value="Glutaredoxin"/>
    <property type="match status" value="1"/>
</dbReference>
<dbReference type="EMBL" id="CP102480">
    <property type="protein sequence ID" value="UUX49443.1"/>
    <property type="molecule type" value="Genomic_DNA"/>
</dbReference>
<dbReference type="AlphaFoldDB" id="A0A9J7AP98"/>
<dbReference type="InterPro" id="IPR016639">
    <property type="entry name" value="GST_Omega/GSH"/>
</dbReference>
<feature type="site" description="Lowers pKa of active site Cys" evidence="3">
    <location>
        <position position="248"/>
    </location>
</feature>
<evidence type="ECO:0000256" key="2">
    <source>
        <dbReference type="PIRSR" id="PIRSR015753-2"/>
    </source>
</evidence>
<feature type="domain" description="GST C-terminal" evidence="4">
    <location>
        <begin position="167"/>
        <end position="294"/>
    </location>
</feature>
<dbReference type="GO" id="GO:0004364">
    <property type="term" value="F:glutathione transferase activity"/>
    <property type="evidence" value="ECO:0007669"/>
    <property type="project" value="InterPro"/>
</dbReference>
<dbReference type="Gene3D" id="1.20.1050.10">
    <property type="match status" value="1"/>
</dbReference>
<dbReference type="SUPFAM" id="SSF47616">
    <property type="entry name" value="GST C-terminal domain-like"/>
    <property type="match status" value="1"/>
</dbReference>
<evidence type="ECO:0000313" key="6">
    <source>
        <dbReference type="Proteomes" id="UP001060336"/>
    </source>
</evidence>
<keyword evidence="6" id="KW-1185">Reference proteome</keyword>
<feature type="active site" description="Nucleophile" evidence="1">
    <location>
        <position position="57"/>
    </location>
</feature>
<feature type="binding site" evidence="2">
    <location>
        <position position="90"/>
    </location>
    <ligand>
        <name>glutathione</name>
        <dbReference type="ChEBI" id="CHEBI:57925"/>
    </ligand>
</feature>
<evidence type="ECO:0000256" key="1">
    <source>
        <dbReference type="PIRSR" id="PIRSR015753-1"/>
    </source>
</evidence>
<gene>
    <name evidence="5" type="ORF">NUH88_18830</name>
</gene>
<dbReference type="PIRSF" id="PIRSF015753">
    <property type="entry name" value="GST"/>
    <property type="match status" value="1"/>
</dbReference>
<dbReference type="PANTHER" id="PTHR32419:SF6">
    <property type="entry name" value="GLUTATHIONE S-TRANSFERASE OMEGA-LIKE 1-RELATED"/>
    <property type="match status" value="1"/>
</dbReference>
<dbReference type="SFLD" id="SFLDS00019">
    <property type="entry name" value="Glutathione_Transferase_(cytos"/>
    <property type="match status" value="1"/>
</dbReference>
<dbReference type="InterPro" id="IPR004045">
    <property type="entry name" value="Glutathione_S-Trfase_N"/>
</dbReference>
<dbReference type="SFLD" id="SFLDG01206">
    <property type="entry name" value="Xi.1"/>
    <property type="match status" value="1"/>
</dbReference>
<feature type="binding site" evidence="2">
    <location>
        <begin position="141"/>
        <end position="142"/>
    </location>
    <ligand>
        <name>glutathione</name>
        <dbReference type="ChEBI" id="CHEBI:57925"/>
    </ligand>
</feature>
<dbReference type="PANTHER" id="PTHR32419">
    <property type="entry name" value="GLUTATHIONYL-HYDROQUINONE REDUCTASE"/>
    <property type="match status" value="1"/>
</dbReference>
<accession>A0A9J7AP98</accession>
<dbReference type="InterPro" id="IPR010987">
    <property type="entry name" value="Glutathione-S-Trfase_C-like"/>
</dbReference>
<dbReference type="InterPro" id="IPR047047">
    <property type="entry name" value="GST_Omega-like_C"/>
</dbReference>
<dbReference type="RefSeq" id="WP_257768100.1">
    <property type="nucleotide sequence ID" value="NZ_CP102480.1"/>
</dbReference>
<dbReference type="CDD" id="cd03190">
    <property type="entry name" value="GST_C_Omega_like"/>
    <property type="match status" value="1"/>
</dbReference>
<dbReference type="InterPro" id="IPR040079">
    <property type="entry name" value="Glutathione_S-Trfase"/>
</dbReference>
<dbReference type="InterPro" id="IPR036282">
    <property type="entry name" value="Glutathione-S-Trfase_C_sf"/>
</dbReference>
<dbReference type="Pfam" id="PF13410">
    <property type="entry name" value="GST_C_2"/>
    <property type="match status" value="1"/>
</dbReference>
<evidence type="ECO:0000259" key="4">
    <source>
        <dbReference type="PROSITE" id="PS50405"/>
    </source>
</evidence>
<organism evidence="5 6">
    <name type="scientific">Nisaea acidiphila</name>
    <dbReference type="NCBI Taxonomy" id="1862145"/>
    <lineage>
        <taxon>Bacteria</taxon>
        <taxon>Pseudomonadati</taxon>
        <taxon>Pseudomonadota</taxon>
        <taxon>Alphaproteobacteria</taxon>
        <taxon>Rhodospirillales</taxon>
        <taxon>Thalassobaculaceae</taxon>
        <taxon>Nisaea</taxon>
    </lineage>
</organism>
<feature type="site" description="Lowers pKa of active site Cys" evidence="3">
    <location>
        <position position="291"/>
    </location>
</feature>
<dbReference type="Pfam" id="PF13409">
    <property type="entry name" value="GST_N_2"/>
    <property type="match status" value="1"/>
</dbReference>
<evidence type="ECO:0000256" key="3">
    <source>
        <dbReference type="PIRSR" id="PIRSR015753-3"/>
    </source>
</evidence>
<proteinExistence type="predicted"/>